<dbReference type="Proteomes" id="UP001234297">
    <property type="component" value="Chromosome 2"/>
</dbReference>
<evidence type="ECO:0000313" key="1">
    <source>
        <dbReference type="EMBL" id="KAJ8644194.1"/>
    </source>
</evidence>
<accession>A0ACC2MEZ8</accession>
<proteinExistence type="predicted"/>
<reference evidence="1 2" key="1">
    <citation type="journal article" date="2022" name="Hortic Res">
        <title>A haplotype resolved chromosomal level avocado genome allows analysis of novel avocado genes.</title>
        <authorList>
            <person name="Nath O."/>
            <person name="Fletcher S.J."/>
            <person name="Hayward A."/>
            <person name="Shaw L.M."/>
            <person name="Masouleh A.K."/>
            <person name="Furtado A."/>
            <person name="Henry R.J."/>
            <person name="Mitter N."/>
        </authorList>
    </citation>
    <scope>NUCLEOTIDE SEQUENCE [LARGE SCALE GENOMIC DNA]</scope>
    <source>
        <strain evidence="2">cv. Hass</strain>
    </source>
</reference>
<keyword evidence="2" id="KW-1185">Reference proteome</keyword>
<sequence length="107" mass="12086">MEKEEEEQGYGFGPSDQPTITKKNVGYVFQLAGRSEEVMVASAAALSGNPDGFRTKMAVSVEKKHKFTLWKSEEIFNAAKVPNPFNTLSPFSLANFLYWVLFLLRIY</sequence>
<name>A0ACC2MEZ8_PERAE</name>
<organism evidence="1 2">
    <name type="scientific">Persea americana</name>
    <name type="common">Avocado</name>
    <dbReference type="NCBI Taxonomy" id="3435"/>
    <lineage>
        <taxon>Eukaryota</taxon>
        <taxon>Viridiplantae</taxon>
        <taxon>Streptophyta</taxon>
        <taxon>Embryophyta</taxon>
        <taxon>Tracheophyta</taxon>
        <taxon>Spermatophyta</taxon>
        <taxon>Magnoliopsida</taxon>
        <taxon>Magnoliidae</taxon>
        <taxon>Laurales</taxon>
        <taxon>Lauraceae</taxon>
        <taxon>Persea</taxon>
    </lineage>
</organism>
<evidence type="ECO:0000313" key="2">
    <source>
        <dbReference type="Proteomes" id="UP001234297"/>
    </source>
</evidence>
<dbReference type="EMBL" id="CM056810">
    <property type="protein sequence ID" value="KAJ8644194.1"/>
    <property type="molecule type" value="Genomic_DNA"/>
</dbReference>
<protein>
    <submittedName>
        <fullName evidence="1">Uncharacterized protein</fullName>
    </submittedName>
</protein>
<gene>
    <name evidence="1" type="ORF">MRB53_005942</name>
</gene>
<comment type="caution">
    <text evidence="1">The sequence shown here is derived from an EMBL/GenBank/DDBJ whole genome shotgun (WGS) entry which is preliminary data.</text>
</comment>